<proteinExistence type="predicted"/>
<accession>A0A212LU37</accession>
<dbReference type="EMBL" id="FMJE01000003">
    <property type="protein sequence ID" value="SCM81016.1"/>
    <property type="molecule type" value="Genomic_DNA"/>
</dbReference>
<reference evidence="1" key="1">
    <citation type="submission" date="2016-08" db="EMBL/GenBank/DDBJ databases">
        <authorList>
            <person name="Seilhamer J.J."/>
        </authorList>
    </citation>
    <scope>NUCLEOTIDE SEQUENCE</scope>
    <source>
        <strain evidence="1">86</strain>
    </source>
</reference>
<gene>
    <name evidence="1" type="ORF">KL86SPO_31195</name>
</gene>
<dbReference type="AlphaFoldDB" id="A0A212LU37"/>
<organism evidence="1">
    <name type="scientific">uncultured Sporomusa sp</name>
    <dbReference type="NCBI Taxonomy" id="307249"/>
    <lineage>
        <taxon>Bacteria</taxon>
        <taxon>Bacillati</taxon>
        <taxon>Bacillota</taxon>
        <taxon>Negativicutes</taxon>
        <taxon>Selenomonadales</taxon>
        <taxon>Sporomusaceae</taxon>
        <taxon>Sporomusa</taxon>
        <taxon>environmental samples</taxon>
    </lineage>
</organism>
<sequence>MVAEAELEYTQKEYVSLADLKRENKMYEVVIRLIYTCILPQTGYN</sequence>
<evidence type="ECO:0000313" key="1">
    <source>
        <dbReference type="EMBL" id="SCM81016.1"/>
    </source>
</evidence>
<name>A0A212LU37_9FIRM</name>
<protein>
    <submittedName>
        <fullName evidence="1">Uncharacterized protein</fullName>
    </submittedName>
</protein>